<dbReference type="InterPro" id="IPR048868">
    <property type="entry name" value="OGG-like_put"/>
</dbReference>
<accession>A0A542ZF68</accession>
<dbReference type="Proteomes" id="UP000319514">
    <property type="component" value="Unassembled WGS sequence"/>
</dbReference>
<evidence type="ECO:0000313" key="1">
    <source>
        <dbReference type="EMBL" id="TQL58951.1"/>
    </source>
</evidence>
<evidence type="ECO:0000313" key="2">
    <source>
        <dbReference type="Proteomes" id="UP000319514"/>
    </source>
</evidence>
<sequence>MTTVLPPLPFRGTPPNRDRHVLQQGFWFKAHRWSSRLDPAAWPPELDACPESIDRRWIDRRALFAIADRAGDPVGAIHTLVATSIWGTSTSARGRARRLRVFHADLAAVGDSVAHAVNVMLQDGPVAAYRTLHDRGPSVKHLGPAFGTKVLYFAGYNHTTEHPRPLILDRYVALALNQLCGWSWPDAGWTADQYATYLDLAERWAAAWDTEADVIELVLFNVGKSDKLAIAALSGTPAPEAP</sequence>
<organism evidence="1 2">
    <name type="scientific">Oryzihumus leptocrescens</name>
    <dbReference type="NCBI Taxonomy" id="297536"/>
    <lineage>
        <taxon>Bacteria</taxon>
        <taxon>Bacillati</taxon>
        <taxon>Actinomycetota</taxon>
        <taxon>Actinomycetes</taxon>
        <taxon>Micrococcales</taxon>
        <taxon>Intrasporangiaceae</taxon>
        <taxon>Oryzihumus</taxon>
    </lineage>
</organism>
<dbReference type="Pfam" id="PF21790">
    <property type="entry name" value="OGG"/>
    <property type="match status" value="1"/>
</dbReference>
<gene>
    <name evidence="1" type="ORF">FB474_0294</name>
</gene>
<keyword evidence="2" id="KW-1185">Reference proteome</keyword>
<dbReference type="EMBL" id="VFOQ01000001">
    <property type="protein sequence ID" value="TQL58951.1"/>
    <property type="molecule type" value="Genomic_DNA"/>
</dbReference>
<comment type="caution">
    <text evidence="1">The sequence shown here is derived from an EMBL/GenBank/DDBJ whole genome shotgun (WGS) entry which is preliminary data.</text>
</comment>
<reference evidence="1 2" key="1">
    <citation type="submission" date="2019-06" db="EMBL/GenBank/DDBJ databases">
        <title>Sequencing the genomes of 1000 actinobacteria strains.</title>
        <authorList>
            <person name="Klenk H.-P."/>
        </authorList>
    </citation>
    <scope>NUCLEOTIDE SEQUENCE [LARGE SCALE GENOMIC DNA]</scope>
    <source>
        <strain evidence="1 2">DSM 18082</strain>
    </source>
</reference>
<dbReference type="AlphaFoldDB" id="A0A542ZF68"/>
<name>A0A542ZF68_9MICO</name>
<protein>
    <submittedName>
        <fullName evidence="1">Uncharacterized protein</fullName>
    </submittedName>
</protein>
<proteinExistence type="predicted"/>